<protein>
    <submittedName>
        <fullName evidence="2">Uncharacterized protein</fullName>
    </submittedName>
</protein>
<evidence type="ECO:0000256" key="1">
    <source>
        <dbReference type="SAM" id="MobiDB-lite"/>
    </source>
</evidence>
<proteinExistence type="predicted"/>
<dbReference type="EMBL" id="MN740104">
    <property type="protein sequence ID" value="QHT87921.1"/>
    <property type="molecule type" value="Genomic_DNA"/>
</dbReference>
<dbReference type="AlphaFoldDB" id="A0A6C0I4I4"/>
<accession>A0A6C0I4I4</accession>
<evidence type="ECO:0000313" key="2">
    <source>
        <dbReference type="EMBL" id="QHT87921.1"/>
    </source>
</evidence>
<sequence length="423" mass="48731">MMSNSNANALRKAFRGLHSDMQRSCISSKFVKKTVKVATTRNLPMPADMREQLLGGTSTKNTYFPEEIQDHILNEPSTATTYQFNVNDRKVVLHFVVFDDTLNTLMENKNMDEHARRVCALIHLVSAHAARPACSSTLNIYIYMTDFKKRFPTEKGQSLDAIHANTGMAYHCAKNNDVVVYRKEEWFKVLIHELFHAFGLSFIESDMEAEVHAGMQRSLQRMYAISHPVRIYETYCEIWARILNVVFDCFMGDDATTKSLNPIQATDLQLQVFMECVMDGLHENARFAQQQCAKLMRYMDITYATLANPTKENREIVSKKYRENTNIFAYYVLTCVLLHSPDEFIAWCYKNNPFRRTTPRNNIMQFRTIPSNFNGFMELLNHCKQQCPDLDSMSAHNDDTNDDVLGSSMRMSPPSPSANFMKN</sequence>
<reference evidence="2" key="1">
    <citation type="journal article" date="2020" name="Nature">
        <title>Giant virus diversity and host interactions through global metagenomics.</title>
        <authorList>
            <person name="Schulz F."/>
            <person name="Roux S."/>
            <person name="Paez-Espino D."/>
            <person name="Jungbluth S."/>
            <person name="Walsh D.A."/>
            <person name="Denef V.J."/>
            <person name="McMahon K.D."/>
            <person name="Konstantinidis K.T."/>
            <person name="Eloe-Fadrosh E.A."/>
            <person name="Kyrpides N.C."/>
            <person name="Woyke T."/>
        </authorList>
    </citation>
    <scope>NUCLEOTIDE SEQUENCE</scope>
    <source>
        <strain evidence="2">GVMAG-M-3300023184-191</strain>
    </source>
</reference>
<name>A0A6C0I4I4_9ZZZZ</name>
<organism evidence="2">
    <name type="scientific">viral metagenome</name>
    <dbReference type="NCBI Taxonomy" id="1070528"/>
    <lineage>
        <taxon>unclassified sequences</taxon>
        <taxon>metagenomes</taxon>
        <taxon>organismal metagenomes</taxon>
    </lineage>
</organism>
<feature type="region of interest" description="Disordered" evidence="1">
    <location>
        <begin position="391"/>
        <end position="423"/>
    </location>
</feature>